<name>A0A498I5Z6_MALDO</name>
<evidence type="ECO:0000313" key="1">
    <source>
        <dbReference type="EMBL" id="RXH76911.1"/>
    </source>
</evidence>
<keyword evidence="2" id="KW-1185">Reference proteome</keyword>
<sequence>MKKNGRDILGNRIILGVNAKHIRNCFDPPQVERTFAFIWLFETLSYLRSENYAKVCKEKPQLLPKICHWDTYLNSSHHKLKSGLFAKKKVVVHPITQT</sequence>
<dbReference type="Proteomes" id="UP000290289">
    <property type="component" value="Chromosome 14"/>
</dbReference>
<organism evidence="1 2">
    <name type="scientific">Malus domestica</name>
    <name type="common">Apple</name>
    <name type="synonym">Pyrus malus</name>
    <dbReference type="NCBI Taxonomy" id="3750"/>
    <lineage>
        <taxon>Eukaryota</taxon>
        <taxon>Viridiplantae</taxon>
        <taxon>Streptophyta</taxon>
        <taxon>Embryophyta</taxon>
        <taxon>Tracheophyta</taxon>
        <taxon>Spermatophyta</taxon>
        <taxon>Magnoliopsida</taxon>
        <taxon>eudicotyledons</taxon>
        <taxon>Gunneridae</taxon>
        <taxon>Pentapetalae</taxon>
        <taxon>rosids</taxon>
        <taxon>fabids</taxon>
        <taxon>Rosales</taxon>
        <taxon>Rosaceae</taxon>
        <taxon>Amygdaloideae</taxon>
        <taxon>Maleae</taxon>
        <taxon>Malus</taxon>
    </lineage>
</organism>
<reference evidence="1 2" key="1">
    <citation type="submission" date="2018-10" db="EMBL/GenBank/DDBJ databases">
        <title>A high-quality apple genome assembly.</title>
        <authorList>
            <person name="Hu J."/>
        </authorList>
    </citation>
    <scope>NUCLEOTIDE SEQUENCE [LARGE SCALE GENOMIC DNA]</scope>
    <source>
        <strain evidence="2">cv. HFTH1</strain>
        <tissue evidence="1">Young leaf</tissue>
    </source>
</reference>
<accession>A0A498I5Z6</accession>
<evidence type="ECO:0000313" key="2">
    <source>
        <dbReference type="Proteomes" id="UP000290289"/>
    </source>
</evidence>
<dbReference type="EMBL" id="RDQH01000340">
    <property type="protein sequence ID" value="RXH76911.1"/>
    <property type="molecule type" value="Genomic_DNA"/>
</dbReference>
<proteinExistence type="predicted"/>
<comment type="caution">
    <text evidence="1">The sequence shown here is derived from an EMBL/GenBank/DDBJ whole genome shotgun (WGS) entry which is preliminary data.</text>
</comment>
<gene>
    <name evidence="1" type="ORF">DVH24_019799</name>
</gene>
<dbReference type="AlphaFoldDB" id="A0A498I5Z6"/>
<protein>
    <submittedName>
        <fullName evidence="1">Uncharacterized protein</fullName>
    </submittedName>
</protein>